<dbReference type="Proteomes" id="UP000762676">
    <property type="component" value="Unassembled WGS sequence"/>
</dbReference>
<name>A0AAV4IEM0_9GAST</name>
<evidence type="ECO:0000313" key="1">
    <source>
        <dbReference type="EMBL" id="GFS10299.1"/>
    </source>
</evidence>
<keyword evidence="2" id="KW-1185">Reference proteome</keyword>
<reference evidence="1 2" key="1">
    <citation type="journal article" date="2021" name="Elife">
        <title>Chloroplast acquisition without the gene transfer in kleptoplastic sea slugs, Plakobranchus ocellatus.</title>
        <authorList>
            <person name="Maeda T."/>
            <person name="Takahashi S."/>
            <person name="Yoshida T."/>
            <person name="Shimamura S."/>
            <person name="Takaki Y."/>
            <person name="Nagai Y."/>
            <person name="Toyoda A."/>
            <person name="Suzuki Y."/>
            <person name="Arimoto A."/>
            <person name="Ishii H."/>
            <person name="Satoh N."/>
            <person name="Nishiyama T."/>
            <person name="Hasebe M."/>
            <person name="Maruyama T."/>
            <person name="Minagawa J."/>
            <person name="Obokata J."/>
            <person name="Shigenobu S."/>
        </authorList>
    </citation>
    <scope>NUCLEOTIDE SEQUENCE [LARGE SCALE GENOMIC DNA]</scope>
</reference>
<proteinExistence type="predicted"/>
<protein>
    <recommendedName>
        <fullName evidence="3">Secreted protein</fullName>
    </recommendedName>
</protein>
<evidence type="ECO:0008006" key="3">
    <source>
        <dbReference type="Google" id="ProtNLM"/>
    </source>
</evidence>
<organism evidence="1 2">
    <name type="scientific">Elysia marginata</name>
    <dbReference type="NCBI Taxonomy" id="1093978"/>
    <lineage>
        <taxon>Eukaryota</taxon>
        <taxon>Metazoa</taxon>
        <taxon>Spiralia</taxon>
        <taxon>Lophotrochozoa</taxon>
        <taxon>Mollusca</taxon>
        <taxon>Gastropoda</taxon>
        <taxon>Heterobranchia</taxon>
        <taxon>Euthyneura</taxon>
        <taxon>Panpulmonata</taxon>
        <taxon>Sacoglossa</taxon>
        <taxon>Placobranchoidea</taxon>
        <taxon>Plakobranchidae</taxon>
        <taxon>Elysia</taxon>
    </lineage>
</organism>
<evidence type="ECO:0000313" key="2">
    <source>
        <dbReference type="Proteomes" id="UP000762676"/>
    </source>
</evidence>
<gene>
    <name evidence="1" type="ORF">ElyMa_004805400</name>
</gene>
<accession>A0AAV4IEM0</accession>
<comment type="caution">
    <text evidence="1">The sequence shown here is derived from an EMBL/GenBank/DDBJ whole genome shotgun (WGS) entry which is preliminary data.</text>
</comment>
<sequence>MNCLLKNFFTMTVSSSLQVYANSYLSRHTPVIQELYVSRGFSDSLTGGHAKIMTSKPSSNTARDVKAATSPLPQRTSLRCLFRHLTHHGRNSP</sequence>
<dbReference type="AlphaFoldDB" id="A0AAV4IEM0"/>
<dbReference type="EMBL" id="BMAT01009626">
    <property type="protein sequence ID" value="GFS10299.1"/>
    <property type="molecule type" value="Genomic_DNA"/>
</dbReference>